<gene>
    <name evidence="1" type="ORF">Q5722_00595</name>
</gene>
<protein>
    <submittedName>
        <fullName evidence="1">DUF3090 domain-containing protein</fullName>
    </submittedName>
</protein>
<proteinExistence type="predicted"/>
<dbReference type="Proteomes" id="UP001233314">
    <property type="component" value="Unassembled WGS sequence"/>
</dbReference>
<dbReference type="InterPro" id="IPR021441">
    <property type="entry name" value="DUF3090"/>
</dbReference>
<dbReference type="Pfam" id="PF11290">
    <property type="entry name" value="DUF3090"/>
    <property type="match status" value="1"/>
</dbReference>
<reference evidence="1 2" key="1">
    <citation type="submission" date="2023-07" db="EMBL/GenBank/DDBJ databases">
        <title>Nocardioides sp. nov WY-20 isolated from soil.</title>
        <authorList>
            <person name="Liu B."/>
            <person name="Wan Y."/>
        </authorList>
    </citation>
    <scope>NUCLEOTIDE SEQUENCE [LARGE SCALE GENOMIC DNA]</scope>
    <source>
        <strain evidence="1 2">WY-20</strain>
    </source>
</reference>
<dbReference type="RefSeq" id="WP_305026273.1">
    <property type="nucleotide sequence ID" value="NZ_JAUQTA010000001.1"/>
</dbReference>
<sequence length="186" mass="19865">MDPVMHSFDPPERFVAGTVGAPGQRTFFLQARAGRRIVSVALEKQQVAVLAQRVDELLDELMQQGGTSGIIPAVAPLDLADDGPLEQPIDEEFRVGTMTLSWDTAEERIVIEVYPLVDAGDESGEPAQEAAGEVLVVRLAAATARAFVARAQKVVGAGRPDCPFCGEPIDASGHLCVRANGFKRRG</sequence>
<keyword evidence="2" id="KW-1185">Reference proteome</keyword>
<name>A0ABT9AX22_9ACTN</name>
<evidence type="ECO:0000313" key="1">
    <source>
        <dbReference type="EMBL" id="MDO7866857.1"/>
    </source>
</evidence>
<dbReference type="EMBL" id="JAUQTA010000001">
    <property type="protein sequence ID" value="MDO7866857.1"/>
    <property type="molecule type" value="Genomic_DNA"/>
</dbReference>
<comment type="caution">
    <text evidence="1">The sequence shown here is derived from an EMBL/GenBank/DDBJ whole genome shotgun (WGS) entry which is preliminary data.</text>
</comment>
<organism evidence="1 2">
    <name type="scientific">Nocardioides jiangxiensis</name>
    <dbReference type="NCBI Taxonomy" id="3064524"/>
    <lineage>
        <taxon>Bacteria</taxon>
        <taxon>Bacillati</taxon>
        <taxon>Actinomycetota</taxon>
        <taxon>Actinomycetes</taxon>
        <taxon>Propionibacteriales</taxon>
        <taxon>Nocardioidaceae</taxon>
        <taxon>Nocardioides</taxon>
    </lineage>
</organism>
<evidence type="ECO:0000313" key="2">
    <source>
        <dbReference type="Proteomes" id="UP001233314"/>
    </source>
</evidence>
<dbReference type="NCBIfam" id="TIGR03847">
    <property type="entry name" value="conserved hypothetical protein"/>
    <property type="match status" value="1"/>
</dbReference>
<accession>A0ABT9AX22</accession>